<evidence type="ECO:0008006" key="4">
    <source>
        <dbReference type="Google" id="ProtNLM"/>
    </source>
</evidence>
<organism evidence="2 3">
    <name type="scientific">Mangrovivirga cuniculi</name>
    <dbReference type="NCBI Taxonomy" id="2715131"/>
    <lineage>
        <taxon>Bacteria</taxon>
        <taxon>Pseudomonadati</taxon>
        <taxon>Bacteroidota</taxon>
        <taxon>Cytophagia</taxon>
        <taxon>Cytophagales</taxon>
        <taxon>Mangrovivirgaceae</taxon>
        <taxon>Mangrovivirga</taxon>
    </lineage>
</organism>
<keyword evidence="1" id="KW-0472">Membrane</keyword>
<accession>A0A4D7K293</accession>
<dbReference type="KEGG" id="fpf:DCC35_09730"/>
<feature type="transmembrane region" description="Helical" evidence="1">
    <location>
        <begin position="12"/>
        <end position="30"/>
    </location>
</feature>
<name>A0A4D7K293_9BACT</name>
<evidence type="ECO:0000313" key="2">
    <source>
        <dbReference type="EMBL" id="QCK15004.1"/>
    </source>
</evidence>
<keyword evidence="1" id="KW-0812">Transmembrane</keyword>
<sequence>MHGIDQITSGNILALIIGAIVVVSVLWFVFGRKKRR</sequence>
<keyword evidence="1" id="KW-1133">Transmembrane helix</keyword>
<dbReference type="AlphaFoldDB" id="A0A4D7K293"/>
<evidence type="ECO:0000256" key="1">
    <source>
        <dbReference type="SAM" id="Phobius"/>
    </source>
</evidence>
<reference evidence="2 3" key="1">
    <citation type="submission" date="2018-04" db="EMBL/GenBank/DDBJ databases">
        <title>Complete genome uncultured novel isolate.</title>
        <authorList>
            <person name="Merlino G."/>
        </authorList>
    </citation>
    <scope>NUCLEOTIDE SEQUENCE [LARGE SCALE GENOMIC DNA]</scope>
    <source>
        <strain evidence="3">R1DC9</strain>
    </source>
</reference>
<dbReference type="Proteomes" id="UP000298616">
    <property type="component" value="Chromosome"/>
</dbReference>
<dbReference type="NCBIfam" id="TIGR01167">
    <property type="entry name" value="LPXTG_anchor"/>
    <property type="match status" value="1"/>
</dbReference>
<dbReference type="EMBL" id="CP028923">
    <property type="protein sequence ID" value="QCK15004.1"/>
    <property type="molecule type" value="Genomic_DNA"/>
</dbReference>
<dbReference type="RefSeq" id="WP_137090590.1">
    <property type="nucleotide sequence ID" value="NZ_CP028923.1"/>
</dbReference>
<gene>
    <name evidence="2" type="ORF">DCC35_09730</name>
</gene>
<keyword evidence="3" id="KW-1185">Reference proteome</keyword>
<proteinExistence type="predicted"/>
<protein>
    <recommendedName>
        <fullName evidence="4">LPXTG cell wall anchor domain-containing protein</fullName>
    </recommendedName>
</protein>
<evidence type="ECO:0000313" key="3">
    <source>
        <dbReference type="Proteomes" id="UP000298616"/>
    </source>
</evidence>